<protein>
    <submittedName>
        <fullName evidence="1">Uncharacterized protein</fullName>
    </submittedName>
</protein>
<gene>
    <name evidence="1" type="ORF">PDJAM_G00066460</name>
</gene>
<reference evidence="1" key="1">
    <citation type="submission" date="2020-02" db="EMBL/GenBank/DDBJ databases">
        <title>Genome sequencing of the panga catfish, Pangasius djambal.</title>
        <authorList>
            <person name="Wen M."/>
            <person name="Zahm M."/>
            <person name="Roques C."/>
            <person name="Cabau C."/>
            <person name="Klopp C."/>
            <person name="Donnadieu C."/>
            <person name="Jouanno E."/>
            <person name="Avarre J.-C."/>
            <person name="Campet M."/>
            <person name="Ha T."/>
            <person name="Dugue R."/>
            <person name="Lampietro C."/>
            <person name="Louis A."/>
            <person name="Herpin A."/>
            <person name="Echchiki A."/>
            <person name="Berthelot C."/>
            <person name="Parey E."/>
            <person name="Roest-Crollius H."/>
            <person name="Braasch I."/>
            <person name="Postlethwait J.H."/>
            <person name="Bobe J."/>
            <person name="Montfort J."/>
            <person name="Bouchez O."/>
            <person name="Begum T."/>
            <person name="Schartl M."/>
            <person name="Gustiano R."/>
            <person name="Guiguen Y."/>
        </authorList>
    </citation>
    <scope>NUCLEOTIDE SEQUENCE</scope>
    <source>
        <strain evidence="1">Pdj_M5554</strain>
    </source>
</reference>
<dbReference type="EMBL" id="CM040989">
    <property type="protein sequence ID" value="MCJ8741073.1"/>
    <property type="molecule type" value="Genomic_DNA"/>
</dbReference>
<accession>A0ACC5YZ27</accession>
<proteinExistence type="predicted"/>
<evidence type="ECO:0000313" key="1">
    <source>
        <dbReference type="EMBL" id="MCJ8741073.1"/>
    </source>
</evidence>
<name>A0ACC5YZ27_9TELE</name>
<organism evidence="1 2">
    <name type="scientific">Pangasius djambal</name>
    <dbReference type="NCBI Taxonomy" id="1691987"/>
    <lineage>
        <taxon>Eukaryota</taxon>
        <taxon>Metazoa</taxon>
        <taxon>Chordata</taxon>
        <taxon>Craniata</taxon>
        <taxon>Vertebrata</taxon>
        <taxon>Euteleostomi</taxon>
        <taxon>Actinopterygii</taxon>
        <taxon>Neopterygii</taxon>
        <taxon>Teleostei</taxon>
        <taxon>Ostariophysi</taxon>
        <taxon>Siluriformes</taxon>
        <taxon>Pangasiidae</taxon>
        <taxon>Pangasius</taxon>
    </lineage>
</organism>
<evidence type="ECO:0000313" key="2">
    <source>
        <dbReference type="Proteomes" id="UP000830395"/>
    </source>
</evidence>
<dbReference type="Proteomes" id="UP000830395">
    <property type="component" value="Chromosome 15"/>
</dbReference>
<keyword evidence="2" id="KW-1185">Reference proteome</keyword>
<sequence>MRVYVFHTRSSTRVPAARSCSAQGQSAVAEPLFAQSYSKHGERKSQSSFSISKCSCSVLRSGSSGSSSVSGGPGSCPAQTARPHGSDGHDGRGCGCGLGRGPRGGRRPYRSLQRKQLLRNTKTGSCASGAYTSCSPSGRAVPFRSEAVSRLCYYSDRPQLVRRLQ</sequence>
<comment type="caution">
    <text evidence="1">The sequence shown here is derived from an EMBL/GenBank/DDBJ whole genome shotgun (WGS) entry which is preliminary data.</text>
</comment>